<reference evidence="1" key="2">
    <citation type="submission" date="2020-09" db="EMBL/GenBank/DDBJ databases">
        <authorList>
            <person name="Sun Q."/>
            <person name="Kim S."/>
        </authorList>
    </citation>
    <scope>NUCLEOTIDE SEQUENCE</scope>
    <source>
        <strain evidence="1">KCTC 42097</strain>
    </source>
</reference>
<reference evidence="1" key="1">
    <citation type="journal article" date="2014" name="Int. J. Syst. Evol. Microbiol.">
        <title>Complete genome sequence of Corynebacterium casei LMG S-19264T (=DSM 44701T), isolated from a smear-ripened cheese.</title>
        <authorList>
            <consortium name="US DOE Joint Genome Institute (JGI-PGF)"/>
            <person name="Walter F."/>
            <person name="Albersmeier A."/>
            <person name="Kalinowski J."/>
            <person name="Ruckert C."/>
        </authorList>
    </citation>
    <scope>NUCLEOTIDE SEQUENCE</scope>
    <source>
        <strain evidence="1">KCTC 42097</strain>
    </source>
</reference>
<sequence>MALPEILDILADWPGWSTAFDIKRRQERSGSTSGRIYVKDIGDPLWVASYQTVSLRPNDLDRWRARLDALEEGGRLFYGRHLARCYPIAYPRGSWTPASFSGLGAVASLGANRKSLTVDDLPAGFRLQEGDLIQIGAHDLHRVVENATANASGVTPLFEIRPHLWPLAAVGQPVSVLRPRCLMAIVPGSISSTADLATGRGTISFDAIEAR</sequence>
<protein>
    <submittedName>
        <fullName evidence="1">Uncharacterized protein</fullName>
    </submittedName>
</protein>
<organism evidence="1 2">
    <name type="scientific">Limoniibacter endophyticus</name>
    <dbReference type="NCBI Taxonomy" id="1565040"/>
    <lineage>
        <taxon>Bacteria</taxon>
        <taxon>Pseudomonadati</taxon>
        <taxon>Pseudomonadota</taxon>
        <taxon>Alphaproteobacteria</taxon>
        <taxon>Hyphomicrobiales</taxon>
        <taxon>Bartonellaceae</taxon>
        <taxon>Limoniibacter</taxon>
    </lineage>
</organism>
<accession>A0A8J3DDY1</accession>
<dbReference type="AlphaFoldDB" id="A0A8J3DDY1"/>
<dbReference type="RefSeq" id="WP_189486981.1">
    <property type="nucleotide sequence ID" value="NZ_BMZO01000001.1"/>
</dbReference>
<proteinExistence type="predicted"/>
<dbReference type="EMBL" id="BMZO01000001">
    <property type="protein sequence ID" value="GHC61654.1"/>
    <property type="molecule type" value="Genomic_DNA"/>
</dbReference>
<comment type="caution">
    <text evidence="1">The sequence shown here is derived from an EMBL/GenBank/DDBJ whole genome shotgun (WGS) entry which is preliminary data.</text>
</comment>
<dbReference type="Proteomes" id="UP000641137">
    <property type="component" value="Unassembled WGS sequence"/>
</dbReference>
<keyword evidence="2" id="KW-1185">Reference proteome</keyword>
<gene>
    <name evidence="1" type="ORF">GCM10010136_02330</name>
</gene>
<evidence type="ECO:0000313" key="2">
    <source>
        <dbReference type="Proteomes" id="UP000641137"/>
    </source>
</evidence>
<evidence type="ECO:0000313" key="1">
    <source>
        <dbReference type="EMBL" id="GHC61654.1"/>
    </source>
</evidence>
<name>A0A8J3DDY1_9HYPH</name>